<feature type="region of interest" description="Disordered" evidence="1">
    <location>
        <begin position="29"/>
        <end position="50"/>
    </location>
</feature>
<keyword evidence="3" id="KW-1185">Reference proteome</keyword>
<dbReference type="KEGG" id="roz:CBI38_33715"/>
<keyword evidence="2" id="KW-0614">Plasmid</keyword>
<geneLocation type="plasmid" evidence="3">
    <name>prb98</name>
</geneLocation>
<protein>
    <submittedName>
        <fullName evidence="2">Uncharacterized protein</fullName>
    </submittedName>
</protein>
<evidence type="ECO:0000313" key="3">
    <source>
        <dbReference type="Proteomes" id="UP000245711"/>
    </source>
</evidence>
<dbReference type="AlphaFoldDB" id="A0A2S2C7A1"/>
<sequence>MWVLLGVLTVAVLGLVGYITIGPRLAEEARDADRPANPTESSILAPPATLNPALPVREPVEALPSTARPCPPVFNNPEFTSSAVGTAVTSRGFAEEVRRQYLSQLQRGRPVTIVADSPVTGQRYSMFCGGMRVVTCTGGNNAVVYVY</sequence>
<evidence type="ECO:0000313" key="2">
    <source>
        <dbReference type="EMBL" id="AWK76694.1"/>
    </source>
</evidence>
<dbReference type="OrthoDB" id="166978at2"/>
<proteinExistence type="predicted"/>
<organism evidence="2 3">
    <name type="scientific">Rhodococcus oxybenzonivorans</name>
    <dbReference type="NCBI Taxonomy" id="1990687"/>
    <lineage>
        <taxon>Bacteria</taxon>
        <taxon>Bacillati</taxon>
        <taxon>Actinomycetota</taxon>
        <taxon>Actinomycetes</taxon>
        <taxon>Mycobacteriales</taxon>
        <taxon>Nocardiaceae</taxon>
        <taxon>Rhodococcus</taxon>
    </lineage>
</organism>
<evidence type="ECO:0000256" key="1">
    <source>
        <dbReference type="SAM" id="MobiDB-lite"/>
    </source>
</evidence>
<dbReference type="Proteomes" id="UP000245711">
    <property type="component" value="Plasmid pRB98"/>
</dbReference>
<dbReference type="EMBL" id="CP021355">
    <property type="protein sequence ID" value="AWK76694.1"/>
    <property type="molecule type" value="Genomic_DNA"/>
</dbReference>
<reference evidence="2 3" key="1">
    <citation type="submission" date="2017-05" db="EMBL/GenBank/DDBJ databases">
        <title>Isolation of Rhodococcus sp. S2-17 biodegrading of BP-3.</title>
        <authorList>
            <person name="Lee Y."/>
            <person name="Kim K.H."/>
            <person name="Chun B.H."/>
            <person name="Jung H.S."/>
            <person name="Jeon C.O."/>
        </authorList>
    </citation>
    <scope>NUCLEOTIDE SEQUENCE [LARGE SCALE GENOMIC DNA]</scope>
    <source>
        <strain evidence="2 3">S2-17</strain>
        <plasmid evidence="3">prb98</plasmid>
    </source>
</reference>
<gene>
    <name evidence="2" type="ORF">CBI38_33715</name>
</gene>
<name>A0A2S2C7A1_9NOCA</name>
<accession>A0A2S2C7A1</accession>